<proteinExistence type="predicted"/>
<dbReference type="Proteomes" id="UP000250354">
    <property type="component" value="Chromosome"/>
</dbReference>
<evidence type="ECO:0000256" key="5">
    <source>
        <dbReference type="SAM" id="Phobius"/>
    </source>
</evidence>
<evidence type="ECO:0000313" key="8">
    <source>
        <dbReference type="EMBL" id="WWC54820.1"/>
    </source>
</evidence>
<feature type="domain" description="RDD" evidence="6">
    <location>
        <begin position="17"/>
        <end position="162"/>
    </location>
</feature>
<protein>
    <submittedName>
        <fullName evidence="7">RDD family protein</fullName>
    </submittedName>
</protein>
<dbReference type="Proteomes" id="UP001069047">
    <property type="component" value="Unassembled WGS sequence"/>
</dbReference>
<evidence type="ECO:0000256" key="2">
    <source>
        <dbReference type="ARBA" id="ARBA00022692"/>
    </source>
</evidence>
<feature type="transmembrane region" description="Helical" evidence="5">
    <location>
        <begin position="54"/>
        <end position="75"/>
    </location>
</feature>
<organism evidence="7 10">
    <name type="scientific">Aerococcus mictus</name>
    <dbReference type="NCBI Taxonomy" id="2976810"/>
    <lineage>
        <taxon>Bacteria</taxon>
        <taxon>Bacillati</taxon>
        <taxon>Bacillota</taxon>
        <taxon>Bacilli</taxon>
        <taxon>Lactobacillales</taxon>
        <taxon>Aerococcaceae</taxon>
        <taxon>Aerococcus</taxon>
    </lineage>
</organism>
<dbReference type="Pfam" id="PF06271">
    <property type="entry name" value="RDD"/>
    <property type="match status" value="1"/>
</dbReference>
<dbReference type="EMBL" id="JAOTMY010000001">
    <property type="protein sequence ID" value="MCY3086549.1"/>
    <property type="molecule type" value="Genomic_DNA"/>
</dbReference>
<evidence type="ECO:0000313" key="7">
    <source>
        <dbReference type="EMBL" id="MCY3086549.1"/>
    </source>
</evidence>
<feature type="transmembrane region" description="Helical" evidence="5">
    <location>
        <begin position="129"/>
        <end position="149"/>
    </location>
</feature>
<evidence type="ECO:0000256" key="3">
    <source>
        <dbReference type="ARBA" id="ARBA00022989"/>
    </source>
</evidence>
<evidence type="ECO:0000313" key="9">
    <source>
        <dbReference type="Proteomes" id="UP000250354"/>
    </source>
</evidence>
<sequence>MLIKNNPIPLKNRMKELFLDYLLTLLYLALLFGISLVVYRLFFKGIPKMNELQAQVIALLTSVIPMILLFAYLDYSKDGSMGKRKAGLKLVYKDKSFLTSLIRNVIKFLPWQIGHMSTIHGIYADYDTWAMGLSFVSIGFAVLLLLMGLMRNDKRHLGDLLAHTQVQKQ</sequence>
<dbReference type="AlphaFoldDB" id="A0A9Q4H6C4"/>
<gene>
    <name evidence="8" type="ORF">DBT44_0000560</name>
    <name evidence="7" type="ORF">ODY61_00305</name>
</gene>
<evidence type="ECO:0000313" key="10">
    <source>
        <dbReference type="Proteomes" id="UP001069047"/>
    </source>
</evidence>
<feature type="transmembrane region" description="Helical" evidence="5">
    <location>
        <begin position="21"/>
        <end position="42"/>
    </location>
</feature>
<name>A0A9Q4H6C4_9LACT</name>
<evidence type="ECO:0000256" key="1">
    <source>
        <dbReference type="ARBA" id="ARBA00004141"/>
    </source>
</evidence>
<reference evidence="8 9" key="1">
    <citation type="journal article" date="2020" name="J. Bacteriol.">
        <title>Aerococcus urinae Isolated from Women with Lower Urinary Tract Symptoms: In Vitro Aggregation and Genome Analysis.</title>
        <authorList>
            <person name="Hilt E.E."/>
            <person name="Putonti C."/>
            <person name="Thomas-White K."/>
            <person name="Lewis A.L."/>
            <person name="Visick K.L."/>
            <person name="Gilbert N.M."/>
            <person name="Wolfe A.J."/>
        </authorList>
    </citation>
    <scope>NUCLEOTIDE SEQUENCE [LARGE SCALE GENOMIC DNA]</scope>
    <source>
        <strain evidence="8 9">UMB1016</strain>
    </source>
</reference>
<keyword evidence="3 5" id="KW-1133">Transmembrane helix</keyword>
<evidence type="ECO:0000256" key="4">
    <source>
        <dbReference type="ARBA" id="ARBA00023136"/>
    </source>
</evidence>
<evidence type="ECO:0000259" key="6">
    <source>
        <dbReference type="Pfam" id="PF06271"/>
    </source>
</evidence>
<dbReference type="EMBL" id="CP145132">
    <property type="protein sequence ID" value="WWC54820.1"/>
    <property type="molecule type" value="Genomic_DNA"/>
</dbReference>
<dbReference type="RefSeq" id="WP_101560493.1">
    <property type="nucleotide sequence ID" value="NZ_CAJHLG010000001.1"/>
</dbReference>
<dbReference type="InterPro" id="IPR010432">
    <property type="entry name" value="RDD"/>
</dbReference>
<dbReference type="GO" id="GO:0016020">
    <property type="term" value="C:membrane"/>
    <property type="evidence" value="ECO:0007669"/>
    <property type="project" value="UniProtKB-SubCell"/>
</dbReference>
<reference evidence="8" key="3">
    <citation type="submission" date="2024-02" db="EMBL/GenBank/DDBJ databases">
        <authorList>
            <person name="Choi B."/>
        </authorList>
    </citation>
    <scope>NUCLEOTIDE SEQUENCE</scope>
    <source>
        <strain evidence="8">UMB1016</strain>
    </source>
</reference>
<reference evidence="7" key="2">
    <citation type="submission" date="2022-09" db="EMBL/GenBank/DDBJ databases">
        <title>Aerococcus urinae taxonomy study.</title>
        <authorList>
            <person name="Christensen J."/>
            <person name="Senneby E."/>
        </authorList>
    </citation>
    <scope>NUCLEOTIDE SEQUENCE</scope>
    <source>
        <strain evidence="7">LUND-41-B12</strain>
    </source>
</reference>
<dbReference type="GeneID" id="86857502"/>
<keyword evidence="2 5" id="KW-0812">Transmembrane</keyword>
<comment type="subcellular location">
    <subcellularLocation>
        <location evidence="1">Membrane</location>
        <topology evidence="1">Multi-pass membrane protein</topology>
    </subcellularLocation>
</comment>
<accession>A0A9Q4H6C4</accession>
<keyword evidence="4 5" id="KW-0472">Membrane</keyword>
<keyword evidence="9" id="KW-1185">Reference proteome</keyword>